<comment type="similarity">
    <text evidence="2">Belongs to the crooked-neck family.</text>
</comment>
<dbReference type="Gene3D" id="1.25.40.10">
    <property type="entry name" value="Tetratricopeptide repeat domain"/>
    <property type="match status" value="3"/>
</dbReference>
<dbReference type="PANTHER" id="PTHR11246:SF3">
    <property type="entry name" value="CROOKED NECK-LIKE PROTEIN 1"/>
    <property type="match status" value="1"/>
</dbReference>
<evidence type="ECO:0000256" key="1">
    <source>
        <dbReference type="ARBA" id="ARBA00004123"/>
    </source>
</evidence>
<dbReference type="SMART" id="SM00386">
    <property type="entry name" value="HAT"/>
    <property type="match status" value="10"/>
</dbReference>
<reference evidence="14 15" key="1">
    <citation type="submission" date="2013-12" db="EMBL/GenBank/DDBJ databases">
        <title>The Genome Sequence of Candida albicans P78048.</title>
        <authorList>
            <consortium name="The Broad Institute Genome Sequencing Platform"/>
            <consortium name="The Broad Institute Genome Sequencing Center for Infectious Disease"/>
            <person name="Cuomo C."/>
            <person name="Bennett R."/>
            <person name="Hirakawa M."/>
            <person name="Noverr M."/>
            <person name="Mitchell A."/>
            <person name="Young S.K."/>
            <person name="Zeng Q."/>
            <person name="Gargeya S."/>
            <person name="Fitzgerald M."/>
            <person name="Abouelleil A."/>
            <person name="Alvarado L."/>
            <person name="Berlin A.M."/>
            <person name="Chapman S.B."/>
            <person name="Dewar J."/>
            <person name="Goldberg J."/>
            <person name="Griggs A."/>
            <person name="Gujja S."/>
            <person name="Hansen M."/>
            <person name="Howarth C."/>
            <person name="Imamovic A."/>
            <person name="Larimer J."/>
            <person name="McCowan C."/>
            <person name="Murphy C."/>
            <person name="Pearson M."/>
            <person name="Priest M."/>
            <person name="Roberts A."/>
            <person name="Saif S."/>
            <person name="Shea T."/>
            <person name="Sykes S."/>
            <person name="Wortman J."/>
            <person name="Nusbaum C."/>
            <person name="Birren B."/>
        </authorList>
    </citation>
    <scope>NUCLEOTIDE SEQUENCE [LARGE SCALE GENOMIC DNA]</scope>
    <source>
        <strain evidence="14 15">P78048</strain>
    </source>
</reference>
<keyword evidence="6" id="KW-0677">Repeat</keyword>
<comment type="subcellular location">
    <subcellularLocation>
        <location evidence="1">Nucleus</location>
    </subcellularLocation>
</comment>
<evidence type="ECO:0000256" key="4">
    <source>
        <dbReference type="ARBA" id="ARBA00022664"/>
    </source>
</evidence>
<keyword evidence="8" id="KW-0539">Nucleus</keyword>
<dbReference type="PANTHER" id="PTHR11246">
    <property type="entry name" value="PRE-MRNA SPLICING FACTOR"/>
    <property type="match status" value="1"/>
</dbReference>
<evidence type="ECO:0000256" key="8">
    <source>
        <dbReference type="ARBA" id="ARBA00023242"/>
    </source>
</evidence>
<comment type="function">
    <text evidence="9">Involved in pre-mRNA splicing and cell cycle progression. Required for the spliceosome assembly and initiation of the DNA replication.</text>
</comment>
<feature type="domain" description="Pre-mRNA-splicing factor Syf1-like N-terminal HAT-repeats" evidence="13">
    <location>
        <begin position="51"/>
        <end position="195"/>
    </location>
</feature>
<organism evidence="14 15">
    <name type="scientific">Candida albicans P78048</name>
    <dbReference type="NCBI Taxonomy" id="1094989"/>
    <lineage>
        <taxon>Eukaryota</taxon>
        <taxon>Fungi</taxon>
        <taxon>Dikarya</taxon>
        <taxon>Ascomycota</taxon>
        <taxon>Saccharomycotina</taxon>
        <taxon>Pichiomycetes</taxon>
        <taxon>Debaryomycetaceae</taxon>
        <taxon>Candida/Lodderomyces clade</taxon>
        <taxon>Candida</taxon>
    </lineage>
</organism>
<dbReference type="Proteomes" id="UP000030161">
    <property type="component" value="Unassembled WGS sequence"/>
</dbReference>
<evidence type="ECO:0000256" key="3">
    <source>
        <dbReference type="ARBA" id="ARBA00011524"/>
    </source>
</evidence>
<dbReference type="GO" id="GO:0071007">
    <property type="term" value="C:U2-type catalytic step 2 spliceosome"/>
    <property type="evidence" value="ECO:0007669"/>
    <property type="project" value="TreeGrafter"/>
</dbReference>
<evidence type="ECO:0000256" key="9">
    <source>
        <dbReference type="ARBA" id="ARBA00037040"/>
    </source>
</evidence>
<dbReference type="FunFam" id="1.25.40.10:FF:002141">
    <property type="entry name" value="Pre-mRNA-splicing factor CLF1"/>
    <property type="match status" value="1"/>
</dbReference>
<name>A0AB34PU92_CANAX</name>
<dbReference type="InterPro" id="IPR055433">
    <property type="entry name" value="HAT_Syf1-like_N"/>
</dbReference>
<dbReference type="Pfam" id="PF23231">
    <property type="entry name" value="HAT_Syf1_CNRKL1_C"/>
    <property type="match status" value="1"/>
</dbReference>
<dbReference type="GO" id="GO:0071014">
    <property type="term" value="C:post-mRNA release spliceosomal complex"/>
    <property type="evidence" value="ECO:0007669"/>
    <property type="project" value="TreeGrafter"/>
</dbReference>
<dbReference type="InterPro" id="IPR045075">
    <property type="entry name" value="Syf1-like"/>
</dbReference>
<comment type="caution">
    <text evidence="14">The sequence shown here is derived from an EMBL/GenBank/DDBJ whole genome shotgun (WGS) entry which is preliminary data.</text>
</comment>
<keyword evidence="5" id="KW-0747">Spliceosome</keyword>
<gene>
    <name evidence="14" type="ORF">MG3_02817</name>
</gene>
<dbReference type="Pfam" id="PF23233">
    <property type="entry name" value="HAT_Syf1_CNRKL1_N"/>
    <property type="match status" value="1"/>
</dbReference>
<dbReference type="FunFam" id="1.25.40.10:FF:002978">
    <property type="entry name" value="Pre-mRNA-splicing factor CLF1"/>
    <property type="match status" value="1"/>
</dbReference>
<evidence type="ECO:0000313" key="15">
    <source>
        <dbReference type="Proteomes" id="UP000030161"/>
    </source>
</evidence>
<evidence type="ECO:0000256" key="10">
    <source>
        <dbReference type="ARBA" id="ARBA00039167"/>
    </source>
</evidence>
<dbReference type="GO" id="GO:0071011">
    <property type="term" value="C:precatalytic spliceosome"/>
    <property type="evidence" value="ECO:0007669"/>
    <property type="project" value="TreeGrafter"/>
</dbReference>
<dbReference type="GO" id="GO:0000974">
    <property type="term" value="C:Prp19 complex"/>
    <property type="evidence" value="ECO:0007669"/>
    <property type="project" value="TreeGrafter"/>
</dbReference>
<protein>
    <recommendedName>
        <fullName evidence="10">Pre-mRNA-splicing factor CLF1</fullName>
    </recommendedName>
    <alternativeName>
        <fullName evidence="11">Pre-mRNA-splicing factor clf1</fullName>
    </alternativeName>
</protein>
<dbReference type="InterPro" id="IPR003107">
    <property type="entry name" value="HAT"/>
</dbReference>
<evidence type="ECO:0000259" key="12">
    <source>
        <dbReference type="Pfam" id="PF23231"/>
    </source>
</evidence>
<dbReference type="InterPro" id="IPR011990">
    <property type="entry name" value="TPR-like_helical_dom_sf"/>
</dbReference>
<evidence type="ECO:0000256" key="5">
    <source>
        <dbReference type="ARBA" id="ARBA00022728"/>
    </source>
</evidence>
<keyword evidence="4" id="KW-0507">mRNA processing</keyword>
<dbReference type="InterPro" id="IPR055430">
    <property type="entry name" value="HAT_Syf1_CNRKL1_C"/>
</dbReference>
<evidence type="ECO:0000256" key="6">
    <source>
        <dbReference type="ARBA" id="ARBA00022737"/>
    </source>
</evidence>
<dbReference type="AlphaFoldDB" id="A0AB34PU92"/>
<keyword evidence="7" id="KW-0508">mRNA splicing</keyword>
<evidence type="ECO:0000256" key="7">
    <source>
        <dbReference type="ARBA" id="ARBA00023187"/>
    </source>
</evidence>
<evidence type="ECO:0000259" key="13">
    <source>
        <dbReference type="Pfam" id="PF23233"/>
    </source>
</evidence>
<dbReference type="SUPFAM" id="SSF48452">
    <property type="entry name" value="TPR-like"/>
    <property type="match status" value="3"/>
</dbReference>
<feature type="domain" description="Pre-mRNA-splicing factor Syf1/CRNKL1-like C-terminal HAT-repeats" evidence="12">
    <location>
        <begin position="378"/>
        <end position="566"/>
    </location>
</feature>
<accession>A0AB34PU92</accession>
<dbReference type="GO" id="GO:0000245">
    <property type="term" value="P:spliceosomal complex assembly"/>
    <property type="evidence" value="ECO:0007669"/>
    <property type="project" value="TreeGrafter"/>
</dbReference>
<proteinExistence type="inferred from homology"/>
<evidence type="ECO:0000313" key="14">
    <source>
        <dbReference type="EMBL" id="KGR12732.1"/>
    </source>
</evidence>
<evidence type="ECO:0000256" key="2">
    <source>
        <dbReference type="ARBA" id="ARBA00008644"/>
    </source>
</evidence>
<sequence>MNETSNRDHQVTSKEILDVAFEKSKSKFTTPRQTIQDTEELQSYQQTKRKEFEQHINKNRLNLGQWTRYAKWEIENNHDFPRARSILERALDVNIQHVPFWIQYIQLELSHKNINHARNLMERAINTLPRVNKLWFLYVQTEEMLKNYPMVRAVFERWLDWHPDTSAWDAYINFEARYEEKENVRTIFKKYVHEFPNAGTWYKWIKYEMENNRDDVNTVRAVFESAVDTLLSNKSEENDDDEEFATIISSWTSWEVSCGEASRANEIFKLLLDNKTNKLEISDQTKSSIYTAFVEFEKNFGNKDSIEQSVLIKRRIKYEQEIQNDPYDYDSWWKYMTLLQNSSNKSDLENAFKKVTGNVVHDKHKSIKWRRYIMFWIWYAFWEEMTNNNPDSAREIWNNCLKVIPHKSFTFAKVWIGYSEFELRNSEDGLAKARKILGRAIGQTSINKPKIKIFKYYIDLEKKLGDWNRVRLLFQKWLEVSLLTTSSSELVIEKYVEFESSIEEYDRCDSILSSARQLSENPEYSSSFNLQRLLEITVEFYKEEMQYDKIRKIYRALLDKDPNTHNWISFALFESSIPSAEQLEEYLQGDNEEFEATVDESQIESTRNIFEEAMTYFKDKDDKESRLVIIEAWRDFEEVNGSDESLSKVTKRLPVIVRKRRTVGSIEEEYIDYIFPDDESKKLPGKMSKFLANAKKWAQQN</sequence>
<evidence type="ECO:0000256" key="11">
    <source>
        <dbReference type="ARBA" id="ARBA00070631"/>
    </source>
</evidence>
<comment type="subunit">
    <text evidence="3">Associated with the spliceosome.</text>
</comment>
<dbReference type="EMBL" id="AJIX01000015">
    <property type="protein sequence ID" value="KGR12732.1"/>
    <property type="molecule type" value="Genomic_DNA"/>
</dbReference>